<gene>
    <name evidence="15" type="primary">aer61b</name>
</gene>
<evidence type="ECO:0000256" key="5">
    <source>
        <dbReference type="ARBA" id="ARBA00022729"/>
    </source>
</evidence>
<evidence type="ECO:0000256" key="1">
    <source>
        <dbReference type="ARBA" id="ARBA00005449"/>
    </source>
</evidence>
<evidence type="ECO:0000256" key="3">
    <source>
        <dbReference type="ARBA" id="ARBA00022676"/>
    </source>
</evidence>
<evidence type="ECO:0000259" key="14">
    <source>
        <dbReference type="Pfam" id="PF04577"/>
    </source>
</evidence>
<sequence>MASSSMLARHVILIVCSVSVVRCYNSLPWEHINIAEHQRPCLQHKFNQTKKDKPKCWGYEAGCDELSRYEPRWPRDCETHELWRFWEQGDFGYVRNRLNELEQLQICKPRKNDVTKSSMNCTGRLQFCQARDIFLDLRHPRSTKWPRHPDDVLMADEVGGNCDVDKEALSRQYTQGLNGGLRAWYSELRHFTDVTDPQCDLFIDKPVVFMKLDQGNNMYHKFCGFFNLYISMHVNGSLDFNDDFMIINWDWSNVPYNNYFEASWSAFSKHQVGHIRDWFGKRVCFKSAVFSFLPRMLLGLFYNAMLGENCSGSGMMKSFSQFFLHRMNVTQKGPIPGKIRVTFLQRSTKPDYLGKVYRQIVNEKDLIKVLNNIPGFQVKVVEYHQDTMSFKDQISMSHNSDIMIGMHGAGLTHFLFLPPWAVAFELYNCQAKCYRDLARLRGVRHMTWSRDDKLTTHNARERERDPENRRYWNFSFDPEEFRRLVLEARDYVLQELGRVHTEL</sequence>
<evidence type="ECO:0000256" key="8">
    <source>
        <dbReference type="ARBA" id="ARBA00037761"/>
    </source>
</evidence>
<evidence type="ECO:0000313" key="15">
    <source>
        <dbReference type="EMBL" id="CAI30564.1"/>
    </source>
</evidence>
<keyword evidence="4 15" id="KW-0808">Transferase</keyword>
<feature type="chain" id="PRO_5004260310" description="EGF domain-specific O-linked N-acetylglucosamine transferase" evidence="13">
    <location>
        <begin position="24"/>
        <end position="503"/>
    </location>
</feature>
<dbReference type="OrthoDB" id="529273at2759"/>
<keyword evidence="6" id="KW-0256">Endoplasmic reticulum</keyword>
<evidence type="ECO:0000256" key="10">
    <source>
        <dbReference type="ARBA" id="ARBA00042574"/>
    </source>
</evidence>
<feature type="domain" description="Glycosyltransferase 61 catalytic" evidence="14">
    <location>
        <begin position="314"/>
        <end position="422"/>
    </location>
</feature>
<evidence type="ECO:0000256" key="12">
    <source>
        <dbReference type="ARBA" id="ARBA00049432"/>
    </source>
</evidence>
<dbReference type="PANTHER" id="PTHR20961:SF148">
    <property type="entry name" value="EGF DOMAIN-SPECIFIC O-LINKED N-ACETYLGLUCOSAMINE TRANSFERASE"/>
    <property type="match status" value="1"/>
</dbReference>
<dbReference type="GeneID" id="497240"/>
<proteinExistence type="evidence at transcript level"/>
<reference evidence="15" key="1">
    <citation type="submission" date="2004-12" db="EMBL/GenBank/DDBJ databases">
        <title>Phylogeny of xylosyltransferases.</title>
        <authorList>
            <person name="Kiefer-Meyer M.C."/>
            <person name="Pagny S."/>
            <person name="Durambure G."/>
            <person name="Faye L."/>
            <person name="Gomord V."/>
            <person name="Mollicone R."/>
            <person name="Oriol R."/>
        </authorList>
    </citation>
    <scope>NUCLEOTIDE SEQUENCE</scope>
</reference>
<dbReference type="EC" id="2.4.1.255" evidence="2"/>
<keyword evidence="5 13" id="KW-0732">Signal</keyword>
<evidence type="ECO:0000256" key="4">
    <source>
        <dbReference type="ARBA" id="ARBA00022679"/>
    </source>
</evidence>
<dbReference type="CTD" id="497240"/>
<keyword evidence="7" id="KW-0325">Glycoprotein</keyword>
<comment type="catalytic activity">
    <reaction evidence="12">
        <text>L-threonyl-[protein] + UDP-N-acetyl-alpha-D-glucosamine = 3-O-(N-acetyl-beta-D-glucosaminyl)-L-threonyl-[protein] + UDP + H(+)</text>
        <dbReference type="Rhea" id="RHEA:48908"/>
        <dbReference type="Rhea" id="RHEA-COMP:11060"/>
        <dbReference type="Rhea" id="RHEA-COMP:12252"/>
        <dbReference type="ChEBI" id="CHEBI:15378"/>
        <dbReference type="ChEBI" id="CHEBI:30013"/>
        <dbReference type="ChEBI" id="CHEBI:57705"/>
        <dbReference type="ChEBI" id="CHEBI:58223"/>
        <dbReference type="ChEBI" id="CHEBI:90840"/>
        <dbReference type="EC" id="2.4.1.255"/>
    </reaction>
</comment>
<dbReference type="EMBL" id="AJ868229">
    <property type="protein sequence ID" value="CAI30564.1"/>
    <property type="molecule type" value="mRNA"/>
</dbReference>
<dbReference type="InterPro" id="IPR049625">
    <property type="entry name" value="Glyco_transf_61_cat"/>
</dbReference>
<name>Q5NDL7_CIOIN</name>
<evidence type="ECO:0000256" key="13">
    <source>
        <dbReference type="SAM" id="SignalP"/>
    </source>
</evidence>
<dbReference type="CAZy" id="GT61">
    <property type="family name" value="Glycosyltransferase Family 61"/>
</dbReference>
<organism evidence="15">
    <name type="scientific">Ciona intestinalis</name>
    <name type="common">Transparent sea squirt</name>
    <name type="synonym">Ascidia intestinalis</name>
    <dbReference type="NCBI Taxonomy" id="7719"/>
    <lineage>
        <taxon>Eukaryota</taxon>
        <taxon>Metazoa</taxon>
        <taxon>Chordata</taxon>
        <taxon>Tunicata</taxon>
        <taxon>Ascidiacea</taxon>
        <taxon>Phlebobranchia</taxon>
        <taxon>Cionidae</taxon>
        <taxon>Ciona</taxon>
    </lineage>
</organism>
<keyword evidence="3" id="KW-0328">Glycosyltransferase</keyword>
<evidence type="ECO:0000256" key="2">
    <source>
        <dbReference type="ARBA" id="ARBA00011970"/>
    </source>
</evidence>
<evidence type="ECO:0000256" key="7">
    <source>
        <dbReference type="ARBA" id="ARBA00023180"/>
    </source>
</evidence>
<comment type="catalytic activity">
    <reaction evidence="11">
        <text>L-seryl-[protein] + UDP-N-acetyl-alpha-D-glucosamine = 3-O-(N-acetyl-beta-D-glucosaminyl)-L-seryl-[protein] + UDP + H(+)</text>
        <dbReference type="Rhea" id="RHEA:48904"/>
        <dbReference type="Rhea" id="RHEA-COMP:9863"/>
        <dbReference type="Rhea" id="RHEA-COMP:12251"/>
        <dbReference type="ChEBI" id="CHEBI:15378"/>
        <dbReference type="ChEBI" id="CHEBI:29999"/>
        <dbReference type="ChEBI" id="CHEBI:57705"/>
        <dbReference type="ChEBI" id="CHEBI:58223"/>
        <dbReference type="ChEBI" id="CHEBI:90838"/>
        <dbReference type="EC" id="2.4.1.255"/>
    </reaction>
</comment>
<dbReference type="KEGG" id="cin:497240"/>
<protein>
    <recommendedName>
        <fullName evidence="9">EGF domain-specific O-linked N-acetylglucosamine transferase</fullName>
        <ecNumber evidence="2">2.4.1.255</ecNumber>
    </recommendedName>
    <alternativeName>
        <fullName evidence="10">Extracellular O-linked N-acetylglucosamine transferase</fullName>
    </alternativeName>
</protein>
<evidence type="ECO:0000256" key="9">
    <source>
        <dbReference type="ARBA" id="ARBA00040944"/>
    </source>
</evidence>
<comment type="function">
    <text evidence="8">Catalyzes the transfer of a single N-acetylglucosamine from UDP-GlcNAc to a serine or threonine residue in extracellular proteins resulting in their modification with a beta-linked N-acetylglucosamine (O-GlcNAc). Specifically glycosylates the Thr residue located between the fifth and sixth conserved cysteines of folded EGF-like domains.</text>
</comment>
<evidence type="ECO:0000256" key="11">
    <source>
        <dbReference type="ARBA" id="ARBA00048317"/>
    </source>
</evidence>
<evidence type="ECO:0000256" key="6">
    <source>
        <dbReference type="ARBA" id="ARBA00022824"/>
    </source>
</evidence>
<dbReference type="AlphaFoldDB" id="Q5NDL7"/>
<dbReference type="InterPro" id="IPR007657">
    <property type="entry name" value="Glycosyltransferase_61"/>
</dbReference>
<accession>Q5NDL7</accession>
<feature type="signal peptide" evidence="13">
    <location>
        <begin position="1"/>
        <end position="23"/>
    </location>
</feature>
<dbReference type="PANTHER" id="PTHR20961">
    <property type="entry name" value="GLYCOSYLTRANSFERASE"/>
    <property type="match status" value="1"/>
</dbReference>
<dbReference type="Pfam" id="PF04577">
    <property type="entry name" value="Glyco_transf_61"/>
    <property type="match status" value="1"/>
</dbReference>
<dbReference type="RefSeq" id="NP_001027840.1">
    <property type="nucleotide sequence ID" value="NM_001032668.1"/>
</dbReference>
<comment type="similarity">
    <text evidence="1">Belongs to the glycosyltransferase 61 family.</text>
</comment>
<dbReference type="GO" id="GO:0097363">
    <property type="term" value="F:protein O-acetylglucosaminyltransferase activity"/>
    <property type="evidence" value="ECO:0007669"/>
    <property type="project" value="UniProtKB-EC"/>
</dbReference>